<dbReference type="Proteomes" id="UP000077734">
    <property type="component" value="Unassembled WGS sequence"/>
</dbReference>
<comment type="caution">
    <text evidence="1">The sequence shown here is derived from an EMBL/GenBank/DDBJ whole genome shotgun (WGS) entry which is preliminary data.</text>
</comment>
<dbReference type="RefSeq" id="WP_064026104.1">
    <property type="nucleotide sequence ID" value="NZ_CP023669.1"/>
</dbReference>
<dbReference type="AlphaFoldDB" id="A0A291INB0"/>
<gene>
    <name evidence="1" type="ORF">A1356_08585</name>
</gene>
<evidence type="ECO:0000313" key="2">
    <source>
        <dbReference type="Proteomes" id="UP000077734"/>
    </source>
</evidence>
<dbReference type="KEGG" id="mko:MKLM6_3519"/>
<name>A0A291INB0_9GAMM</name>
<accession>A0A291INB0</accession>
<proteinExistence type="predicted"/>
<dbReference type="EMBL" id="LUUL01000062">
    <property type="protein sequence ID" value="OAI27746.1"/>
    <property type="molecule type" value="Genomic_DNA"/>
</dbReference>
<keyword evidence="2" id="KW-1185">Reference proteome</keyword>
<protein>
    <submittedName>
        <fullName evidence="1">Uncharacterized protein</fullName>
    </submittedName>
</protein>
<evidence type="ECO:0000313" key="1">
    <source>
        <dbReference type="EMBL" id="OAI27746.1"/>
    </source>
</evidence>
<sequence length="225" mass="24482">MFEQTDQKLSAWVGAVAAGARISFEPPGGPAAEPTVVLYLLDFKRLTSSPAVRSPQPQWLLNYLVTVQAADQTAAHKLLGTLVAAAVQQTEFEYEFVPPPIEIWQALGAKPTPAFTVRVPVTLPLAEQTVPRIKAPPQVRMGPVATFSGRLLGPGEMPLADTDVELVAAGRYTRTDAAGNFSFAGIDPNQHHRGYLIRAKRRELLVKPANSTQEPVVIHFEQLEI</sequence>
<organism evidence="1 2">
    <name type="scientific">Methylomonas koyamae</name>
    <dbReference type="NCBI Taxonomy" id="702114"/>
    <lineage>
        <taxon>Bacteria</taxon>
        <taxon>Pseudomonadati</taxon>
        <taxon>Pseudomonadota</taxon>
        <taxon>Gammaproteobacteria</taxon>
        <taxon>Methylococcales</taxon>
        <taxon>Methylococcaceae</taxon>
        <taxon>Methylomonas</taxon>
    </lineage>
</organism>
<reference evidence="1 2" key="1">
    <citation type="submission" date="2016-03" db="EMBL/GenBank/DDBJ databases">
        <authorList>
            <person name="Heylen K."/>
            <person name="De Vos P."/>
            <person name="Vekeman B."/>
        </authorList>
    </citation>
    <scope>NUCLEOTIDE SEQUENCE [LARGE SCALE GENOMIC DNA]</scope>
    <source>
        <strain evidence="1 2">R-49807</strain>
    </source>
</reference>